<keyword evidence="2" id="KW-1185">Reference proteome</keyword>
<reference evidence="1 2" key="2">
    <citation type="journal article" date="2022" name="Mol. Ecol. Resour.">
        <title>The genomes of chicory, endive, great burdock and yacon provide insights into Asteraceae paleo-polyploidization history and plant inulin production.</title>
        <authorList>
            <person name="Fan W."/>
            <person name="Wang S."/>
            <person name="Wang H."/>
            <person name="Wang A."/>
            <person name="Jiang F."/>
            <person name="Liu H."/>
            <person name="Zhao H."/>
            <person name="Xu D."/>
            <person name="Zhang Y."/>
        </authorList>
    </citation>
    <scope>NUCLEOTIDE SEQUENCE [LARGE SCALE GENOMIC DNA]</scope>
    <source>
        <strain evidence="2">cv. Punajuju</strain>
        <tissue evidence="1">Leaves</tissue>
    </source>
</reference>
<gene>
    <name evidence="1" type="ORF">L2E82_10346</name>
</gene>
<organism evidence="1 2">
    <name type="scientific">Cichorium intybus</name>
    <name type="common">Chicory</name>
    <dbReference type="NCBI Taxonomy" id="13427"/>
    <lineage>
        <taxon>Eukaryota</taxon>
        <taxon>Viridiplantae</taxon>
        <taxon>Streptophyta</taxon>
        <taxon>Embryophyta</taxon>
        <taxon>Tracheophyta</taxon>
        <taxon>Spermatophyta</taxon>
        <taxon>Magnoliopsida</taxon>
        <taxon>eudicotyledons</taxon>
        <taxon>Gunneridae</taxon>
        <taxon>Pentapetalae</taxon>
        <taxon>asterids</taxon>
        <taxon>campanulids</taxon>
        <taxon>Asterales</taxon>
        <taxon>Asteraceae</taxon>
        <taxon>Cichorioideae</taxon>
        <taxon>Cichorieae</taxon>
        <taxon>Cichoriinae</taxon>
        <taxon>Cichorium</taxon>
    </lineage>
</organism>
<sequence length="163" mass="19013">MVGQFLLDLGIMVMMEVKLLLFVDSNGIGQAQNRPDIVARIFQIKVSHFIKFLKEDKTFGDVTAYLYTIEFQKRGLPYCHTLLWHILLELENLLNVATPSKSLSKFHLPMPCHTLFEVLRNRLLLEEKTLDTLQLQQQHAEMASMLNLDQLRVYNRIQNDQNL</sequence>
<proteinExistence type="predicted"/>
<dbReference type="Proteomes" id="UP001055811">
    <property type="component" value="Linkage Group LG02"/>
</dbReference>
<evidence type="ECO:0000313" key="1">
    <source>
        <dbReference type="EMBL" id="KAI3780366.1"/>
    </source>
</evidence>
<accession>A0ACB9GAW8</accession>
<comment type="caution">
    <text evidence="1">The sequence shown here is derived from an EMBL/GenBank/DDBJ whole genome shotgun (WGS) entry which is preliminary data.</text>
</comment>
<dbReference type="EMBL" id="CM042010">
    <property type="protein sequence ID" value="KAI3780366.1"/>
    <property type="molecule type" value="Genomic_DNA"/>
</dbReference>
<protein>
    <submittedName>
        <fullName evidence="1">Uncharacterized protein</fullName>
    </submittedName>
</protein>
<reference evidence="2" key="1">
    <citation type="journal article" date="2022" name="Mol. Ecol. Resour.">
        <title>The genomes of chicory, endive, great burdock and yacon provide insights into Asteraceae palaeo-polyploidization history and plant inulin production.</title>
        <authorList>
            <person name="Fan W."/>
            <person name="Wang S."/>
            <person name="Wang H."/>
            <person name="Wang A."/>
            <person name="Jiang F."/>
            <person name="Liu H."/>
            <person name="Zhao H."/>
            <person name="Xu D."/>
            <person name="Zhang Y."/>
        </authorList>
    </citation>
    <scope>NUCLEOTIDE SEQUENCE [LARGE SCALE GENOMIC DNA]</scope>
    <source>
        <strain evidence="2">cv. Punajuju</strain>
    </source>
</reference>
<evidence type="ECO:0000313" key="2">
    <source>
        <dbReference type="Proteomes" id="UP001055811"/>
    </source>
</evidence>
<name>A0ACB9GAW8_CICIN</name>